<dbReference type="EMBL" id="OC318362">
    <property type="protein sequence ID" value="CAD7401677.1"/>
    <property type="molecule type" value="Genomic_DNA"/>
</dbReference>
<dbReference type="AlphaFoldDB" id="A0A7R9CVF6"/>
<proteinExistence type="predicted"/>
<evidence type="ECO:0000313" key="1">
    <source>
        <dbReference type="EMBL" id="CAD7401677.1"/>
    </source>
</evidence>
<protein>
    <submittedName>
        <fullName evidence="1">Uncharacterized protein</fullName>
    </submittedName>
</protein>
<reference evidence="1" key="1">
    <citation type="submission" date="2020-11" db="EMBL/GenBank/DDBJ databases">
        <authorList>
            <person name="Tran Van P."/>
        </authorList>
    </citation>
    <scope>NUCLEOTIDE SEQUENCE</scope>
</reference>
<name>A0A7R9CVF6_TIMCR</name>
<accession>A0A7R9CVF6</accession>
<sequence length="204" mass="22159">MEKDPLAVKIEPEEELENDLQHEGTLEIEVEPVLPLILVHQAGQKFGSDPPFLGTKKISWNFPATCVSVGQKKVPATCVAVGHEDVPATCVAVGGEFPTYCDPKVLDLVLEWDLCVEKGKWVVSGFLPLAKIRAADLVRFTLIHQSESQSWSAASDVCVPSISSNFLDSPPHLDSESVIGHTGVWGSVGLPVPSRYPFLGYKKV</sequence>
<gene>
    <name evidence="1" type="ORF">TCEB3V08_LOCUS6122</name>
</gene>
<organism evidence="1">
    <name type="scientific">Timema cristinae</name>
    <name type="common">Walking stick</name>
    <dbReference type="NCBI Taxonomy" id="61476"/>
    <lineage>
        <taxon>Eukaryota</taxon>
        <taxon>Metazoa</taxon>
        <taxon>Ecdysozoa</taxon>
        <taxon>Arthropoda</taxon>
        <taxon>Hexapoda</taxon>
        <taxon>Insecta</taxon>
        <taxon>Pterygota</taxon>
        <taxon>Neoptera</taxon>
        <taxon>Polyneoptera</taxon>
        <taxon>Phasmatodea</taxon>
        <taxon>Timematodea</taxon>
        <taxon>Timematoidea</taxon>
        <taxon>Timematidae</taxon>
        <taxon>Timema</taxon>
    </lineage>
</organism>